<accession>A0A8T0B321</accession>
<comment type="caution">
    <text evidence="3">The sequence shown here is derived from an EMBL/GenBank/DDBJ whole genome shotgun (WGS) entry which is preliminary data.</text>
</comment>
<feature type="chain" id="PRO_5035862290" evidence="2">
    <location>
        <begin position="25"/>
        <end position="129"/>
    </location>
</feature>
<feature type="signal peptide" evidence="2">
    <location>
        <begin position="1"/>
        <end position="24"/>
    </location>
</feature>
<evidence type="ECO:0000313" key="4">
    <source>
        <dbReference type="Proteomes" id="UP000606274"/>
    </source>
</evidence>
<proteinExistence type="predicted"/>
<evidence type="ECO:0000313" key="3">
    <source>
        <dbReference type="EMBL" id="KAF7699895.1"/>
    </source>
</evidence>
<evidence type="ECO:0000256" key="1">
    <source>
        <dbReference type="SAM" id="Phobius"/>
    </source>
</evidence>
<dbReference type="EMBL" id="JABFDY010000012">
    <property type="protein sequence ID" value="KAF7699895.1"/>
    <property type="molecule type" value="Genomic_DNA"/>
</dbReference>
<evidence type="ECO:0000256" key="2">
    <source>
        <dbReference type="SAM" id="SignalP"/>
    </source>
</evidence>
<reference evidence="3" key="1">
    <citation type="submission" date="2020-08" db="EMBL/GenBank/DDBJ databases">
        <title>Chromosome-level assembly of Southern catfish (Silurus meridionalis) provides insights into visual adaptation to the nocturnal and benthic lifestyles.</title>
        <authorList>
            <person name="Zhang Y."/>
            <person name="Wang D."/>
            <person name="Peng Z."/>
        </authorList>
    </citation>
    <scope>NUCLEOTIDE SEQUENCE</scope>
    <source>
        <strain evidence="3">SWU-2019-XX</strain>
        <tissue evidence="3">Muscle</tissue>
    </source>
</reference>
<dbReference type="Proteomes" id="UP000606274">
    <property type="component" value="Unassembled WGS sequence"/>
</dbReference>
<protein>
    <submittedName>
        <fullName evidence="3">Uncharacterized protein</fullName>
    </submittedName>
</protein>
<feature type="transmembrane region" description="Helical" evidence="1">
    <location>
        <begin position="84"/>
        <end position="107"/>
    </location>
</feature>
<gene>
    <name evidence="3" type="ORF">HF521_002853</name>
</gene>
<sequence>MTLKLSVLLSICVITYLLAPLVFTCDIQDPYNISLLVYNSYVKPVNVTYSTSIKYRGILLGAMRKIQADPSKDFTFTTEDNLDYGPFLVSVNGMAGTLMIIRIGRFLRTGRWHHKKARCGCWMLYTKPK</sequence>
<keyword evidence="2" id="KW-0732">Signal</keyword>
<keyword evidence="1" id="KW-1133">Transmembrane helix</keyword>
<keyword evidence="1" id="KW-0472">Membrane</keyword>
<dbReference type="AlphaFoldDB" id="A0A8T0B321"/>
<dbReference type="Gene3D" id="2.170.130.30">
    <property type="match status" value="1"/>
</dbReference>
<organism evidence="3 4">
    <name type="scientific">Silurus meridionalis</name>
    <name type="common">Southern catfish</name>
    <name type="synonym">Silurus soldatovi meridionalis</name>
    <dbReference type="NCBI Taxonomy" id="175797"/>
    <lineage>
        <taxon>Eukaryota</taxon>
        <taxon>Metazoa</taxon>
        <taxon>Chordata</taxon>
        <taxon>Craniata</taxon>
        <taxon>Vertebrata</taxon>
        <taxon>Euteleostomi</taxon>
        <taxon>Actinopterygii</taxon>
        <taxon>Neopterygii</taxon>
        <taxon>Teleostei</taxon>
        <taxon>Ostariophysi</taxon>
        <taxon>Siluriformes</taxon>
        <taxon>Siluridae</taxon>
        <taxon>Silurus</taxon>
    </lineage>
</organism>
<keyword evidence="1" id="KW-0812">Transmembrane</keyword>
<keyword evidence="4" id="KW-1185">Reference proteome</keyword>
<name>A0A8T0B321_SILME</name>